<name>A0A1X4NMG0_9RHOB</name>
<reference evidence="1 2" key="1">
    <citation type="submission" date="2014-03" db="EMBL/GenBank/DDBJ databases">
        <title>The draft genome sequence of Marivita geojedonensis KCTC 23882.</title>
        <authorList>
            <person name="Lai Q."/>
            <person name="Shao Z."/>
        </authorList>
    </citation>
    <scope>NUCLEOTIDE SEQUENCE [LARGE SCALE GENOMIC DNA]</scope>
    <source>
        <strain evidence="1 2">DPG-138</strain>
    </source>
</reference>
<keyword evidence="2" id="KW-1185">Reference proteome</keyword>
<evidence type="ECO:0008006" key="3">
    <source>
        <dbReference type="Google" id="ProtNLM"/>
    </source>
</evidence>
<dbReference type="OrthoDB" id="7717972at2"/>
<evidence type="ECO:0000313" key="2">
    <source>
        <dbReference type="Proteomes" id="UP000193926"/>
    </source>
</evidence>
<accession>A0A1X4NMG0</accession>
<sequence length="162" mass="18311">MPGGDHRTAYEIGYELLEKTRRAYFEDDFALMESAFMLPHEHVTLQGWAVLETREDLLMLFERMKAQFRELEVDEIVRPLRSAEFVTPFEILATAESHMFSKGRRVAEPFAVQSTLLRCGPDWRIATANYCVPLTTAGISGALMPDAFPSEIASGRRPPSAN</sequence>
<proteinExistence type="predicted"/>
<comment type="caution">
    <text evidence="1">The sequence shown here is derived from an EMBL/GenBank/DDBJ whole genome shotgun (WGS) entry which is preliminary data.</text>
</comment>
<gene>
    <name evidence="1" type="ORF">MGEO_08000</name>
</gene>
<evidence type="ECO:0000313" key="1">
    <source>
        <dbReference type="EMBL" id="OSQ51402.1"/>
    </source>
</evidence>
<dbReference type="RefSeq" id="WP_085636205.1">
    <property type="nucleotide sequence ID" value="NZ_JFKC01000005.1"/>
</dbReference>
<dbReference type="AlphaFoldDB" id="A0A1X4NMG0"/>
<dbReference type="EMBL" id="JFKC01000005">
    <property type="protein sequence ID" value="OSQ51402.1"/>
    <property type="molecule type" value="Genomic_DNA"/>
</dbReference>
<protein>
    <recommendedName>
        <fullName evidence="3">DUF4440 domain-containing protein</fullName>
    </recommendedName>
</protein>
<dbReference type="STRING" id="1123756.MGEO_08000"/>
<dbReference type="Proteomes" id="UP000193926">
    <property type="component" value="Unassembled WGS sequence"/>
</dbReference>
<organism evidence="1 2">
    <name type="scientific">Marivita geojedonensis</name>
    <dbReference type="NCBI Taxonomy" id="1123756"/>
    <lineage>
        <taxon>Bacteria</taxon>
        <taxon>Pseudomonadati</taxon>
        <taxon>Pseudomonadota</taxon>
        <taxon>Alphaproteobacteria</taxon>
        <taxon>Rhodobacterales</taxon>
        <taxon>Roseobacteraceae</taxon>
        <taxon>Marivita</taxon>
    </lineage>
</organism>